<gene>
    <name evidence="1" type="ORF">OIDMADRAFT_179481</name>
</gene>
<dbReference type="HOGENOM" id="CLU_1200141_0_0_1"/>
<organism evidence="1 2">
    <name type="scientific">Oidiodendron maius (strain Zn)</name>
    <dbReference type="NCBI Taxonomy" id="913774"/>
    <lineage>
        <taxon>Eukaryota</taxon>
        <taxon>Fungi</taxon>
        <taxon>Dikarya</taxon>
        <taxon>Ascomycota</taxon>
        <taxon>Pezizomycotina</taxon>
        <taxon>Leotiomycetes</taxon>
        <taxon>Leotiomycetes incertae sedis</taxon>
        <taxon>Myxotrichaceae</taxon>
        <taxon>Oidiodendron</taxon>
    </lineage>
</organism>
<evidence type="ECO:0000313" key="1">
    <source>
        <dbReference type="EMBL" id="KIN02204.1"/>
    </source>
</evidence>
<reference evidence="1 2" key="1">
    <citation type="submission" date="2014-04" db="EMBL/GenBank/DDBJ databases">
        <authorList>
            <consortium name="DOE Joint Genome Institute"/>
            <person name="Kuo A."/>
            <person name="Martino E."/>
            <person name="Perotto S."/>
            <person name="Kohler A."/>
            <person name="Nagy L.G."/>
            <person name="Floudas D."/>
            <person name="Copeland A."/>
            <person name="Barry K.W."/>
            <person name="Cichocki N."/>
            <person name="Veneault-Fourrey C."/>
            <person name="LaButti K."/>
            <person name="Lindquist E.A."/>
            <person name="Lipzen A."/>
            <person name="Lundell T."/>
            <person name="Morin E."/>
            <person name="Murat C."/>
            <person name="Sun H."/>
            <person name="Tunlid A."/>
            <person name="Henrissat B."/>
            <person name="Grigoriev I.V."/>
            <person name="Hibbett D.S."/>
            <person name="Martin F."/>
            <person name="Nordberg H.P."/>
            <person name="Cantor M.N."/>
            <person name="Hua S.X."/>
        </authorList>
    </citation>
    <scope>NUCLEOTIDE SEQUENCE [LARGE SCALE GENOMIC DNA]</scope>
    <source>
        <strain evidence="1 2">Zn</strain>
    </source>
</reference>
<proteinExistence type="predicted"/>
<evidence type="ECO:0000313" key="2">
    <source>
        <dbReference type="Proteomes" id="UP000054321"/>
    </source>
</evidence>
<dbReference type="Proteomes" id="UP000054321">
    <property type="component" value="Unassembled WGS sequence"/>
</dbReference>
<protein>
    <submittedName>
        <fullName evidence="1">Uncharacterized protein</fullName>
    </submittedName>
</protein>
<name>A0A0C3CT69_OIDMZ</name>
<dbReference type="AlphaFoldDB" id="A0A0C3CT69"/>
<accession>A0A0C3CT69</accession>
<dbReference type="EMBL" id="KN832875">
    <property type="protein sequence ID" value="KIN02204.1"/>
    <property type="molecule type" value="Genomic_DNA"/>
</dbReference>
<reference evidence="2" key="2">
    <citation type="submission" date="2015-01" db="EMBL/GenBank/DDBJ databases">
        <title>Evolutionary Origins and Diversification of the Mycorrhizal Mutualists.</title>
        <authorList>
            <consortium name="DOE Joint Genome Institute"/>
            <consortium name="Mycorrhizal Genomics Consortium"/>
            <person name="Kohler A."/>
            <person name="Kuo A."/>
            <person name="Nagy L.G."/>
            <person name="Floudas D."/>
            <person name="Copeland A."/>
            <person name="Barry K.W."/>
            <person name="Cichocki N."/>
            <person name="Veneault-Fourrey C."/>
            <person name="LaButti K."/>
            <person name="Lindquist E.A."/>
            <person name="Lipzen A."/>
            <person name="Lundell T."/>
            <person name="Morin E."/>
            <person name="Murat C."/>
            <person name="Riley R."/>
            <person name="Ohm R."/>
            <person name="Sun H."/>
            <person name="Tunlid A."/>
            <person name="Henrissat B."/>
            <person name="Grigoriev I.V."/>
            <person name="Hibbett D.S."/>
            <person name="Martin F."/>
        </authorList>
    </citation>
    <scope>NUCLEOTIDE SEQUENCE [LARGE SCALE GENOMIC DNA]</scope>
    <source>
        <strain evidence="2">Zn</strain>
    </source>
</reference>
<dbReference type="InParanoid" id="A0A0C3CT69"/>
<sequence length="231" mass="25438">MCMRHSFLVCNLQASPDNTRAIDVMSLKHVAFWGCAASTAYKRGSPRLSEPLQALGFKPGQGSAAVELPGALPTQIAVHCLGRTCRILPLRNVALAVHFSQAHPPRTACDSLVLAHSYLPLGQKWIVLVLQLMEFVFQLLAGCQALEVAMGFPKWERADGDLELSPEIRFGVTELMMESPLPHSEWDSTLDHRSYFSSADGSSNFTSLLRMLVINIIAMVHSVSSIRLPWP</sequence>
<keyword evidence="2" id="KW-1185">Reference proteome</keyword>